<evidence type="ECO:0000313" key="10">
    <source>
        <dbReference type="Proteomes" id="UP000053095"/>
    </source>
</evidence>
<dbReference type="PANTHER" id="PTHR23502">
    <property type="entry name" value="MAJOR FACILITATOR SUPERFAMILY"/>
    <property type="match status" value="1"/>
</dbReference>
<feature type="transmembrane region" description="Helical" evidence="7">
    <location>
        <begin position="473"/>
        <end position="495"/>
    </location>
</feature>
<keyword evidence="10" id="KW-1185">Reference proteome</keyword>
<comment type="subcellular location">
    <subcellularLocation>
        <location evidence="1">Membrane</location>
        <topology evidence="1">Multi-pass membrane protein</topology>
    </subcellularLocation>
</comment>
<accession>A0A698XLU4</accession>
<feature type="transmembrane region" description="Helical" evidence="7">
    <location>
        <begin position="186"/>
        <end position="209"/>
    </location>
</feature>
<dbReference type="GO" id="GO:0005886">
    <property type="term" value="C:plasma membrane"/>
    <property type="evidence" value="ECO:0007669"/>
    <property type="project" value="TreeGrafter"/>
</dbReference>
<evidence type="ECO:0000256" key="6">
    <source>
        <dbReference type="SAM" id="MobiDB-lite"/>
    </source>
</evidence>
<keyword evidence="2" id="KW-0813">Transport</keyword>
<evidence type="ECO:0000256" key="4">
    <source>
        <dbReference type="ARBA" id="ARBA00022989"/>
    </source>
</evidence>
<dbReference type="InterPro" id="IPR020846">
    <property type="entry name" value="MFS_dom"/>
</dbReference>
<dbReference type="Pfam" id="PF07690">
    <property type="entry name" value="MFS_1"/>
    <property type="match status" value="1"/>
</dbReference>
<dbReference type="GO" id="GO:0015203">
    <property type="term" value="F:polyamine transmembrane transporter activity"/>
    <property type="evidence" value="ECO:0007669"/>
    <property type="project" value="TreeGrafter"/>
</dbReference>
<evidence type="ECO:0000256" key="3">
    <source>
        <dbReference type="ARBA" id="ARBA00022692"/>
    </source>
</evidence>
<dbReference type="SUPFAM" id="SSF103473">
    <property type="entry name" value="MFS general substrate transporter"/>
    <property type="match status" value="1"/>
</dbReference>
<feature type="compositionally biased region" description="Polar residues" evidence="6">
    <location>
        <begin position="12"/>
        <end position="31"/>
    </location>
</feature>
<dbReference type="PROSITE" id="PS50850">
    <property type="entry name" value="MFS"/>
    <property type="match status" value="1"/>
</dbReference>
<organism evidence="9 10">
    <name type="scientific">Talaromyces pinophilus</name>
    <name type="common">Penicillium pinophilum</name>
    <dbReference type="NCBI Taxonomy" id="128442"/>
    <lineage>
        <taxon>Eukaryota</taxon>
        <taxon>Fungi</taxon>
        <taxon>Dikarya</taxon>
        <taxon>Ascomycota</taxon>
        <taxon>Pezizomycotina</taxon>
        <taxon>Eurotiomycetes</taxon>
        <taxon>Eurotiomycetidae</taxon>
        <taxon>Eurotiales</taxon>
        <taxon>Trichocomaceae</taxon>
        <taxon>Talaromyces</taxon>
        <taxon>Talaromyces sect. Talaromyces</taxon>
    </lineage>
</organism>
<keyword evidence="4 7" id="KW-1133">Transmembrane helix</keyword>
<evidence type="ECO:0000256" key="5">
    <source>
        <dbReference type="ARBA" id="ARBA00023136"/>
    </source>
</evidence>
<feature type="transmembrane region" description="Helical" evidence="7">
    <location>
        <begin position="131"/>
        <end position="151"/>
    </location>
</feature>
<reference evidence="10" key="1">
    <citation type="journal article" date="2015" name="Genome Announc.">
        <title>Draft genome sequence of Talaromyces cellulolyticus strain Y-94, a source of lignocellulosic biomass-degrading enzymes.</title>
        <authorList>
            <person name="Fujii T."/>
            <person name="Koike H."/>
            <person name="Sawayama S."/>
            <person name="Yano S."/>
            <person name="Inoue H."/>
        </authorList>
    </citation>
    <scope>NUCLEOTIDE SEQUENCE [LARGE SCALE GENOMIC DNA]</scope>
    <source>
        <strain evidence="10">Y-94</strain>
    </source>
</reference>
<dbReference type="AlphaFoldDB" id="A0A698XLU4"/>
<feature type="transmembrane region" description="Helical" evidence="7">
    <location>
        <begin position="412"/>
        <end position="429"/>
    </location>
</feature>
<keyword evidence="3 7" id="KW-0812">Transmembrane</keyword>
<dbReference type="Gene3D" id="1.20.1250.20">
    <property type="entry name" value="MFS general substrate transporter like domains"/>
    <property type="match status" value="1"/>
</dbReference>
<feature type="transmembrane region" description="Helical" evidence="7">
    <location>
        <begin position="252"/>
        <end position="274"/>
    </location>
</feature>
<dbReference type="Proteomes" id="UP000053095">
    <property type="component" value="Unassembled WGS sequence"/>
</dbReference>
<protein>
    <recommendedName>
        <fullName evidence="8">Major facilitator superfamily (MFS) profile domain-containing protein</fullName>
    </recommendedName>
</protein>
<dbReference type="InterPro" id="IPR036259">
    <property type="entry name" value="MFS_trans_sf"/>
</dbReference>
<evidence type="ECO:0000256" key="1">
    <source>
        <dbReference type="ARBA" id="ARBA00004141"/>
    </source>
</evidence>
<evidence type="ECO:0000256" key="2">
    <source>
        <dbReference type="ARBA" id="ARBA00022448"/>
    </source>
</evidence>
<dbReference type="InterPro" id="IPR011701">
    <property type="entry name" value="MFS"/>
</dbReference>
<feature type="compositionally biased region" description="Basic and acidic residues" evidence="6">
    <location>
        <begin position="32"/>
        <end position="61"/>
    </location>
</feature>
<proteinExistence type="predicted"/>
<evidence type="ECO:0000259" key="8">
    <source>
        <dbReference type="PROSITE" id="PS50850"/>
    </source>
</evidence>
<feature type="transmembrane region" description="Helical" evidence="7">
    <location>
        <begin position="295"/>
        <end position="317"/>
    </location>
</feature>
<evidence type="ECO:0000256" key="7">
    <source>
        <dbReference type="SAM" id="Phobius"/>
    </source>
</evidence>
<sequence length="565" mass="62346">MASPEQLPDIEPNTSIRTNNSDDISTVAETHSGSDLKSDPEKAPSTPERDAEAGNKSDEPRPIPVPRLKRRGLFGQLTLVPEVENPRAYSRSTKWVLTCTVSLATLIAPMGTSIFYPALREVESDLHTNATVTNLSLAFYLLAMAIFPLWWSNWAEAFGRRTIYLISFALGVVFAVLAAISNSIGMLIAVRLLSGGSSASVQAVGVASISDLWEPRERGRAMGIFFLGPQLGPFLAPIIGGALADRWGWRSTMWFVVILAAAMLLMLFIILPETSLRRETTWRARVNEKIGHRNVFMRTILLLRILLIDPFSALLVLRYPAMFLPMFYIGVVTIYFYILNISIQNTFASPPYNFSTLIVGLLYIPSSLGYIGGSVIGGRWMDYVMQREARKANRFDENGKPRVYPEERMKENTWVGALLPVAALLWYGWTAEHGIYWLCPMIANFFTGFGMIVIISVSITMISEFMPGDPRGLAASVFIRNVLGCVGTVVAAPMLSSLGNGWTFTLWALVALAVCASLLNTISRLDLVNDIPDISQQGGDVDIIVVVIAFRYLIGNVVVDLEAQC</sequence>
<dbReference type="FunFam" id="1.20.1250.20:FF:000172">
    <property type="entry name" value="MFS multidrug resistance transporter"/>
    <property type="match status" value="1"/>
</dbReference>
<feature type="transmembrane region" description="Helical" evidence="7">
    <location>
        <begin position="435"/>
        <end position="461"/>
    </location>
</feature>
<dbReference type="CDD" id="cd17323">
    <property type="entry name" value="MFS_Tpo1_MDR_like"/>
    <property type="match status" value="1"/>
</dbReference>
<feature type="region of interest" description="Disordered" evidence="6">
    <location>
        <begin position="1"/>
        <end position="66"/>
    </location>
</feature>
<dbReference type="EMBL" id="DF933809">
    <property type="protein sequence ID" value="GAM33947.1"/>
    <property type="molecule type" value="Genomic_DNA"/>
</dbReference>
<keyword evidence="5 7" id="KW-0472">Membrane</keyword>
<evidence type="ECO:0000313" key="9">
    <source>
        <dbReference type="EMBL" id="GAM33947.1"/>
    </source>
</evidence>
<feature type="transmembrane region" description="Helical" evidence="7">
    <location>
        <begin position="323"/>
        <end position="343"/>
    </location>
</feature>
<feature type="transmembrane region" description="Helical" evidence="7">
    <location>
        <begin position="221"/>
        <end position="240"/>
    </location>
</feature>
<feature type="domain" description="Major facilitator superfamily (MFS) profile" evidence="8">
    <location>
        <begin position="97"/>
        <end position="526"/>
    </location>
</feature>
<feature type="transmembrane region" description="Helical" evidence="7">
    <location>
        <begin position="163"/>
        <end position="180"/>
    </location>
</feature>
<feature type="transmembrane region" description="Helical" evidence="7">
    <location>
        <begin position="95"/>
        <end position="119"/>
    </location>
</feature>
<name>A0A698XLU4_TALPI</name>
<dbReference type="PANTHER" id="PTHR23502:SF5">
    <property type="entry name" value="QUINIDINE RESISTANCE PROTEIN 3"/>
    <property type="match status" value="1"/>
</dbReference>
<feature type="transmembrane region" description="Helical" evidence="7">
    <location>
        <begin position="501"/>
        <end position="519"/>
    </location>
</feature>
<gene>
    <name evidence="9" type="ORF">TCE0_013r01216</name>
</gene>
<dbReference type="GO" id="GO:0010509">
    <property type="term" value="P:intracellular polyamine homeostasis"/>
    <property type="evidence" value="ECO:0007669"/>
    <property type="project" value="TreeGrafter"/>
</dbReference>